<reference evidence="1" key="1">
    <citation type="submission" date="2019-03" db="EMBL/GenBank/DDBJ databases">
        <title>Improved annotation for the trematode Fasciola hepatica.</title>
        <authorList>
            <person name="Choi Y.-J."/>
            <person name="Martin J."/>
            <person name="Mitreva M."/>
        </authorList>
    </citation>
    <scope>NUCLEOTIDE SEQUENCE [LARGE SCALE GENOMIC DNA]</scope>
</reference>
<gene>
    <name evidence="1" type="ORF">D915_011124</name>
</gene>
<proteinExistence type="predicted"/>
<evidence type="ECO:0000313" key="2">
    <source>
        <dbReference type="Proteomes" id="UP000230066"/>
    </source>
</evidence>
<accession>A0A4E0QYP3</accession>
<dbReference type="Proteomes" id="UP000230066">
    <property type="component" value="Unassembled WGS sequence"/>
</dbReference>
<dbReference type="AlphaFoldDB" id="A0A4E0QYP3"/>
<keyword evidence="2" id="KW-1185">Reference proteome</keyword>
<organism evidence="1 2">
    <name type="scientific">Fasciola hepatica</name>
    <name type="common">Liver fluke</name>
    <dbReference type="NCBI Taxonomy" id="6192"/>
    <lineage>
        <taxon>Eukaryota</taxon>
        <taxon>Metazoa</taxon>
        <taxon>Spiralia</taxon>
        <taxon>Lophotrochozoa</taxon>
        <taxon>Platyhelminthes</taxon>
        <taxon>Trematoda</taxon>
        <taxon>Digenea</taxon>
        <taxon>Plagiorchiida</taxon>
        <taxon>Echinostomata</taxon>
        <taxon>Echinostomatoidea</taxon>
        <taxon>Fasciolidae</taxon>
        <taxon>Fasciola</taxon>
    </lineage>
</organism>
<dbReference type="EMBL" id="JXXN02012726">
    <property type="protein sequence ID" value="THD18401.1"/>
    <property type="molecule type" value="Genomic_DNA"/>
</dbReference>
<sequence length="27" mass="3062">MNQCAIDENCLKPSHGLTLCKIHCLYL</sequence>
<evidence type="ECO:0000313" key="1">
    <source>
        <dbReference type="EMBL" id="THD18401.1"/>
    </source>
</evidence>
<comment type="caution">
    <text evidence="1">The sequence shown here is derived from an EMBL/GenBank/DDBJ whole genome shotgun (WGS) entry which is preliminary data.</text>
</comment>
<protein>
    <submittedName>
        <fullName evidence="1">Uncharacterized protein</fullName>
    </submittedName>
</protein>
<name>A0A4E0QYP3_FASHE</name>